<evidence type="ECO:0000313" key="5">
    <source>
        <dbReference type="Proteomes" id="UP001530400"/>
    </source>
</evidence>
<protein>
    <submittedName>
        <fullName evidence="4">Uncharacterized protein</fullName>
    </submittedName>
</protein>
<keyword evidence="5" id="KW-1185">Reference proteome</keyword>
<feature type="signal peptide" evidence="3">
    <location>
        <begin position="1"/>
        <end position="32"/>
    </location>
</feature>
<proteinExistence type="predicted"/>
<comment type="caution">
    <text evidence="4">The sequence shown here is derived from an EMBL/GenBank/DDBJ whole genome shotgun (WGS) entry which is preliminary data.</text>
</comment>
<keyword evidence="2" id="KW-0472">Membrane</keyword>
<feature type="chain" id="PRO_5044830240" evidence="3">
    <location>
        <begin position="33"/>
        <end position="155"/>
    </location>
</feature>
<keyword evidence="3" id="KW-0732">Signal</keyword>
<gene>
    <name evidence="4" type="ORF">ACHAWO_005981</name>
</gene>
<keyword evidence="2" id="KW-0812">Transmembrane</keyword>
<feature type="transmembrane region" description="Helical" evidence="2">
    <location>
        <begin position="122"/>
        <end position="142"/>
    </location>
</feature>
<dbReference type="Proteomes" id="UP001530400">
    <property type="component" value="Unassembled WGS sequence"/>
</dbReference>
<dbReference type="AlphaFoldDB" id="A0ABD3PCI2"/>
<keyword evidence="2" id="KW-1133">Transmembrane helix</keyword>
<dbReference type="EMBL" id="JALLPJ020000684">
    <property type="protein sequence ID" value="KAL3785637.1"/>
    <property type="molecule type" value="Genomic_DNA"/>
</dbReference>
<organism evidence="4 5">
    <name type="scientific">Cyclotella atomus</name>
    <dbReference type="NCBI Taxonomy" id="382360"/>
    <lineage>
        <taxon>Eukaryota</taxon>
        <taxon>Sar</taxon>
        <taxon>Stramenopiles</taxon>
        <taxon>Ochrophyta</taxon>
        <taxon>Bacillariophyta</taxon>
        <taxon>Coscinodiscophyceae</taxon>
        <taxon>Thalassiosirophycidae</taxon>
        <taxon>Stephanodiscales</taxon>
        <taxon>Stephanodiscaceae</taxon>
        <taxon>Cyclotella</taxon>
    </lineage>
</organism>
<feature type="region of interest" description="Disordered" evidence="1">
    <location>
        <begin position="49"/>
        <end position="83"/>
    </location>
</feature>
<evidence type="ECO:0000256" key="1">
    <source>
        <dbReference type="SAM" id="MobiDB-lite"/>
    </source>
</evidence>
<name>A0ABD3PCI2_9STRA</name>
<evidence type="ECO:0000256" key="2">
    <source>
        <dbReference type="SAM" id="Phobius"/>
    </source>
</evidence>
<reference evidence="4 5" key="1">
    <citation type="submission" date="2024-10" db="EMBL/GenBank/DDBJ databases">
        <title>Updated reference genomes for cyclostephanoid diatoms.</title>
        <authorList>
            <person name="Roberts W.R."/>
            <person name="Alverson A.J."/>
        </authorList>
    </citation>
    <scope>NUCLEOTIDE SEQUENCE [LARGE SCALE GENOMIC DNA]</scope>
    <source>
        <strain evidence="4 5">AJA010-31</strain>
    </source>
</reference>
<evidence type="ECO:0000256" key="3">
    <source>
        <dbReference type="SAM" id="SignalP"/>
    </source>
</evidence>
<sequence length="155" mass="16985">MAPNPITPSSNKRCISLASIVIILCLVQPCSSFSLVPFTKKNALPQLPRRYRSRHLNSRPGNKDTDDVEAQASTKDELAESTSYSWAELQADPELSQLERKSSMQRKNTMLLPQRISQATGIVAWSFVIGGIILNALGYAWVRDPSGGIGIGTLK</sequence>
<evidence type="ECO:0000313" key="4">
    <source>
        <dbReference type="EMBL" id="KAL3785637.1"/>
    </source>
</evidence>
<accession>A0ABD3PCI2</accession>